<dbReference type="Pfam" id="PF00884">
    <property type="entry name" value="Sulfatase"/>
    <property type="match status" value="2"/>
</dbReference>
<feature type="domain" description="Sulfatase N-terminal" evidence="1">
    <location>
        <begin position="293"/>
        <end position="479"/>
    </location>
</feature>
<comment type="caution">
    <text evidence="2">The sequence shown here is derived from an EMBL/GenBank/DDBJ whole genome shotgun (WGS) entry which is preliminary data.</text>
</comment>
<dbReference type="HOGENOM" id="CLU_456851_0_0_10"/>
<dbReference type="Proteomes" id="UP000003917">
    <property type="component" value="Unassembled WGS sequence"/>
</dbReference>
<gene>
    <name evidence="2" type="ORF">HMPREF1080_01859</name>
</gene>
<dbReference type="PANTHER" id="PTHR43751">
    <property type="entry name" value="SULFATASE"/>
    <property type="match status" value="1"/>
</dbReference>
<organism evidence="2 3">
    <name type="scientific">Bacteroides fragilis CL05T12C13</name>
    <dbReference type="NCBI Taxonomy" id="997881"/>
    <lineage>
        <taxon>Bacteria</taxon>
        <taxon>Pseudomonadati</taxon>
        <taxon>Bacteroidota</taxon>
        <taxon>Bacteroidia</taxon>
        <taxon>Bacteroidales</taxon>
        <taxon>Bacteroidaceae</taxon>
        <taxon>Bacteroides</taxon>
    </lineage>
</organism>
<feature type="domain" description="Sulfatase N-terminal" evidence="1">
    <location>
        <begin position="4"/>
        <end position="177"/>
    </location>
</feature>
<dbReference type="RefSeq" id="WP_005800470.1">
    <property type="nucleotide sequence ID" value="NZ_JH724193.1"/>
</dbReference>
<evidence type="ECO:0000313" key="3">
    <source>
        <dbReference type="Proteomes" id="UP000003917"/>
    </source>
</evidence>
<name>I9KFQ2_BACFG</name>
<dbReference type="Gene3D" id="3.40.720.10">
    <property type="entry name" value="Alkaline Phosphatase, subunit A"/>
    <property type="match status" value="2"/>
</dbReference>
<dbReference type="PANTHER" id="PTHR43751:SF3">
    <property type="entry name" value="SULFATASE N-TERMINAL DOMAIN-CONTAINING PROTEIN"/>
    <property type="match status" value="1"/>
</dbReference>
<dbReference type="PATRIC" id="fig|997881.3.peg.1948"/>
<evidence type="ECO:0000313" key="2">
    <source>
        <dbReference type="EMBL" id="EIY98809.1"/>
    </source>
</evidence>
<sequence>MKNNAICFFVDSVTWNSLGTRQAKISPTPFLDSLKGESITTTNLYSHGPYTDAATHSLFTGRDCLDDFGYFFKLNTAPVHHYKAFHDAGYETYDFNYPYYIIGNDVNKYIDHSIYSTGFIYGSEWRGIYSYYHDIIKVRPLNEYEHLLLKKRLQVMFDSWIRYLDDTINKPETMIIHKEILKTYDSKVALQTLKSEYTKFCTNPIDYIDNFITLGQEHVLANLDTSGIETYIDKSFLEKYIVKKYGRFFSEISRNNFRANVWRSLPSIKRVAFGLKKYIQTKNSDNILFLENYVGNLAIMQLMRKRWKKKGWQNQHTAHTMYQAGLDILKERRSEKPFYFFFDVEEPHNNIAFFSYDTQDKNIIDDEMRVLQEYVDELGTDFKGNLVYLLSLRYSDYKIQKFCESLKDMGLWDNTSILVIADHGSSYTFNPIHNRRVNNFDDECYHIPMLIRHPRMKGIEINSYQYSKDVLPTFMDVLGLEPCKEFKGRSMLREKEPRKFVIGEYMGPGCPDMLKRRIWFSSRDKHYIVAYKVGVYDAFENGELAEVYDLSKDPNGYYNINDTIDISKIEYLLEPLKQRHAEIRKDTEAFMTNLRKA</sequence>
<evidence type="ECO:0000259" key="1">
    <source>
        <dbReference type="Pfam" id="PF00884"/>
    </source>
</evidence>
<dbReference type="EMBL" id="AGXP01000022">
    <property type="protein sequence ID" value="EIY98809.1"/>
    <property type="molecule type" value="Genomic_DNA"/>
</dbReference>
<reference evidence="2 3" key="1">
    <citation type="submission" date="2012-02" db="EMBL/GenBank/DDBJ databases">
        <title>The Genome Sequence of Bacteroides fragilis CL05T12C13.</title>
        <authorList>
            <consortium name="The Broad Institute Genome Sequencing Platform"/>
            <person name="Earl A."/>
            <person name="Ward D."/>
            <person name="Feldgarden M."/>
            <person name="Gevers D."/>
            <person name="Zitomersky N.L."/>
            <person name="Coyne M.J."/>
            <person name="Comstock L.E."/>
            <person name="Young S.K."/>
            <person name="Zeng Q."/>
            <person name="Gargeya S."/>
            <person name="Fitzgerald M."/>
            <person name="Haas B."/>
            <person name="Abouelleil A."/>
            <person name="Alvarado L."/>
            <person name="Arachchi H.M."/>
            <person name="Berlin A."/>
            <person name="Chapman S.B."/>
            <person name="Gearin G."/>
            <person name="Goldberg J."/>
            <person name="Griggs A."/>
            <person name="Gujja S."/>
            <person name="Hansen M."/>
            <person name="Heiman D."/>
            <person name="Howarth C."/>
            <person name="Larimer J."/>
            <person name="Lui A."/>
            <person name="MacDonald P.J.P."/>
            <person name="McCowen C."/>
            <person name="Montmayeur A."/>
            <person name="Murphy C."/>
            <person name="Neiman D."/>
            <person name="Pearson M."/>
            <person name="Priest M."/>
            <person name="Roberts A."/>
            <person name="Saif S."/>
            <person name="Shea T."/>
            <person name="Sisk P."/>
            <person name="Stolte C."/>
            <person name="Sykes S."/>
            <person name="Wortman J."/>
            <person name="Nusbaum C."/>
            <person name="Birren B."/>
        </authorList>
    </citation>
    <scope>NUCLEOTIDE SEQUENCE [LARGE SCALE GENOMIC DNA]</scope>
    <source>
        <strain evidence="2 3">CL05T12C13</strain>
    </source>
</reference>
<dbReference type="InterPro" id="IPR052701">
    <property type="entry name" value="GAG_Ulvan_Degrading_Sulfatases"/>
</dbReference>
<dbReference type="InterPro" id="IPR000917">
    <property type="entry name" value="Sulfatase_N"/>
</dbReference>
<accession>I9KFQ2</accession>
<protein>
    <recommendedName>
        <fullName evidence="1">Sulfatase N-terminal domain-containing protein</fullName>
    </recommendedName>
</protein>
<proteinExistence type="predicted"/>
<dbReference type="AlphaFoldDB" id="I9KFQ2"/>
<dbReference type="SUPFAM" id="SSF53649">
    <property type="entry name" value="Alkaline phosphatase-like"/>
    <property type="match status" value="2"/>
</dbReference>
<dbReference type="InterPro" id="IPR017850">
    <property type="entry name" value="Alkaline_phosphatase_core_sf"/>
</dbReference>